<evidence type="ECO:0000313" key="2">
    <source>
        <dbReference type="EMBL" id="GIF23914.1"/>
    </source>
</evidence>
<proteinExistence type="predicted"/>
<gene>
    <name evidence="2" type="ORF">Ate02nite_66440</name>
</gene>
<protein>
    <submittedName>
        <fullName evidence="2">Uncharacterized protein</fullName>
    </submittedName>
</protein>
<feature type="chain" id="PRO_5037977448" evidence="1">
    <location>
        <begin position="24"/>
        <end position="253"/>
    </location>
</feature>
<evidence type="ECO:0000313" key="3">
    <source>
        <dbReference type="Proteomes" id="UP000623608"/>
    </source>
</evidence>
<comment type="caution">
    <text evidence="2">The sequence shown here is derived from an EMBL/GenBank/DDBJ whole genome shotgun (WGS) entry which is preliminary data.</text>
</comment>
<reference evidence="2" key="1">
    <citation type="submission" date="2021-01" db="EMBL/GenBank/DDBJ databases">
        <title>Whole genome shotgun sequence of Actinoplanes tereljensis NBRC 105297.</title>
        <authorList>
            <person name="Komaki H."/>
            <person name="Tamura T."/>
        </authorList>
    </citation>
    <scope>NUCLEOTIDE SEQUENCE</scope>
    <source>
        <strain evidence="2">NBRC 105297</strain>
    </source>
</reference>
<name>A0A919TW13_9ACTN</name>
<dbReference type="EMBL" id="BOMY01000042">
    <property type="protein sequence ID" value="GIF23914.1"/>
    <property type="molecule type" value="Genomic_DNA"/>
</dbReference>
<feature type="signal peptide" evidence="1">
    <location>
        <begin position="1"/>
        <end position="23"/>
    </location>
</feature>
<accession>A0A919TW13</accession>
<organism evidence="2 3">
    <name type="scientific">Paractinoplanes tereljensis</name>
    <dbReference type="NCBI Taxonomy" id="571912"/>
    <lineage>
        <taxon>Bacteria</taxon>
        <taxon>Bacillati</taxon>
        <taxon>Actinomycetota</taxon>
        <taxon>Actinomycetes</taxon>
        <taxon>Micromonosporales</taxon>
        <taxon>Micromonosporaceae</taxon>
        <taxon>Paractinoplanes</taxon>
    </lineage>
</organism>
<evidence type="ECO:0000256" key="1">
    <source>
        <dbReference type="SAM" id="SignalP"/>
    </source>
</evidence>
<dbReference type="AlphaFoldDB" id="A0A919TW13"/>
<keyword evidence="3" id="KW-1185">Reference proteome</keyword>
<keyword evidence="1" id="KW-0732">Signal</keyword>
<dbReference type="Proteomes" id="UP000623608">
    <property type="component" value="Unassembled WGS sequence"/>
</dbReference>
<sequence length="253" mass="25960">MRKIGLMILALIGSLLVAGPARAVTSGVPAFTITKATGLSGGAIELTATASCTGGGQGEFRTALSQVTSTGQAYGTGYTDIPCDGATHTSYTLVLPGDPDLPGAALGLGTTATKTVFQPSEYPDAPWTALQILTPVEGDVTPQPDAPGTPVVTLVSAVTQPGGILVSVRVSVTCPTGDSARLSLILTELGFHNRVVYGTTTDQHVTCNDQPQLRDATMVLSATRSNSGAALISMTVDAWSGFTVRWAEDDLHT</sequence>